<protein>
    <submittedName>
        <fullName evidence="2">Uncharacterized protein</fullName>
    </submittedName>
</protein>
<sequence length="392" mass="42103">MNSRNIRRIGTTYNMAVAGIQEWDGPPRPRSRSEGAIRATLTRTPSASSLLRARRKAGQCFRRDAIVVAGSVATCRFCLGGGGERDPETLNWSSRQQLATSDTFYTCAKTRGDAVRSRERTSGGRRPARLMISSGGRGGSVVGLPASHVGKPGSIPGGVAHVFSHVGIVPDDAAALRVSAGISRFPHYCISALLHTHLASPSLALKTSVLRAAEISSLTRATPECKGRGKREIPENTRRPAAWSGTIPTYESLEFLAGDLTRFAWVEVEQSNRSATGSPTDSNLVGHFTLDSLYLVFSVWLEVLRIFLLPRSAAGCHSSSLLGTTCHPDGDVGTHGGGRPSVASRHARELLCRLQTPLRLLCYAPREAATGTFTYAEAGLFSHLVRYAFPHA</sequence>
<comment type="caution">
    <text evidence="2">The sequence shown here is derived from an EMBL/GenBank/DDBJ whole genome shotgun (WGS) entry which is preliminary data.</text>
</comment>
<feature type="region of interest" description="Disordered" evidence="1">
    <location>
        <begin position="115"/>
        <end position="134"/>
    </location>
</feature>
<evidence type="ECO:0000313" key="3">
    <source>
        <dbReference type="Proteomes" id="UP001159363"/>
    </source>
</evidence>
<gene>
    <name evidence="2" type="ORF">PR048_007065</name>
</gene>
<organism evidence="2 3">
    <name type="scientific">Dryococelus australis</name>
    <dbReference type="NCBI Taxonomy" id="614101"/>
    <lineage>
        <taxon>Eukaryota</taxon>
        <taxon>Metazoa</taxon>
        <taxon>Ecdysozoa</taxon>
        <taxon>Arthropoda</taxon>
        <taxon>Hexapoda</taxon>
        <taxon>Insecta</taxon>
        <taxon>Pterygota</taxon>
        <taxon>Neoptera</taxon>
        <taxon>Polyneoptera</taxon>
        <taxon>Phasmatodea</taxon>
        <taxon>Verophasmatodea</taxon>
        <taxon>Anareolatae</taxon>
        <taxon>Phasmatidae</taxon>
        <taxon>Eurycanthinae</taxon>
        <taxon>Dryococelus</taxon>
    </lineage>
</organism>
<name>A0ABQ9IEU3_9NEOP</name>
<proteinExistence type="predicted"/>
<dbReference type="EMBL" id="JARBHB010000002">
    <property type="protein sequence ID" value="KAJ8894413.1"/>
    <property type="molecule type" value="Genomic_DNA"/>
</dbReference>
<accession>A0ABQ9IEU3</accession>
<reference evidence="2 3" key="1">
    <citation type="submission" date="2023-02" db="EMBL/GenBank/DDBJ databases">
        <title>LHISI_Scaffold_Assembly.</title>
        <authorList>
            <person name="Stuart O.P."/>
            <person name="Cleave R."/>
            <person name="Magrath M.J.L."/>
            <person name="Mikheyev A.S."/>
        </authorList>
    </citation>
    <scope>NUCLEOTIDE SEQUENCE [LARGE SCALE GENOMIC DNA]</scope>
    <source>
        <strain evidence="2">Daus_M_001</strain>
        <tissue evidence="2">Leg muscle</tissue>
    </source>
</reference>
<dbReference type="Proteomes" id="UP001159363">
    <property type="component" value="Chromosome 2"/>
</dbReference>
<evidence type="ECO:0000256" key="1">
    <source>
        <dbReference type="SAM" id="MobiDB-lite"/>
    </source>
</evidence>
<evidence type="ECO:0000313" key="2">
    <source>
        <dbReference type="EMBL" id="KAJ8894413.1"/>
    </source>
</evidence>
<keyword evidence="3" id="KW-1185">Reference proteome</keyword>